<dbReference type="InterPro" id="IPR023485">
    <property type="entry name" value="Ptyr_pPase"/>
</dbReference>
<evidence type="ECO:0000259" key="1">
    <source>
        <dbReference type="SMART" id="SM00226"/>
    </source>
</evidence>
<dbReference type="Proteomes" id="UP000190080">
    <property type="component" value="Unassembled WGS sequence"/>
</dbReference>
<dbReference type="EMBL" id="MZGV01000009">
    <property type="protein sequence ID" value="OPJ63416.1"/>
    <property type="molecule type" value="Genomic_DNA"/>
</dbReference>
<evidence type="ECO:0000313" key="3">
    <source>
        <dbReference type="Proteomes" id="UP000190080"/>
    </source>
</evidence>
<comment type="caution">
    <text evidence="2">The sequence shown here is derived from an EMBL/GenBank/DDBJ whole genome shotgun (WGS) entry which is preliminary data.</text>
</comment>
<dbReference type="SMART" id="SM00226">
    <property type="entry name" value="LMWPc"/>
    <property type="match status" value="1"/>
</dbReference>
<accession>A0A1V4IU05</accession>
<dbReference type="GO" id="GO:0004725">
    <property type="term" value="F:protein tyrosine phosphatase activity"/>
    <property type="evidence" value="ECO:0007669"/>
    <property type="project" value="UniProtKB-EC"/>
</dbReference>
<dbReference type="InterPro" id="IPR050438">
    <property type="entry name" value="LMW_PTPase"/>
</dbReference>
<reference evidence="2 3" key="1">
    <citation type="submission" date="2017-03" db="EMBL/GenBank/DDBJ databases">
        <title>Genome sequence of Clostridium oryzae DSM 28571.</title>
        <authorList>
            <person name="Poehlein A."/>
            <person name="Daniel R."/>
        </authorList>
    </citation>
    <scope>NUCLEOTIDE SEQUENCE [LARGE SCALE GENOMIC DNA]</scope>
    <source>
        <strain evidence="2 3">DSM 28571</strain>
    </source>
</reference>
<dbReference type="PANTHER" id="PTHR11717:SF31">
    <property type="entry name" value="LOW MOLECULAR WEIGHT PROTEIN-TYROSINE-PHOSPHATASE ETP-RELATED"/>
    <property type="match status" value="1"/>
</dbReference>
<dbReference type="Pfam" id="PF01451">
    <property type="entry name" value="LMWPc"/>
    <property type="match status" value="1"/>
</dbReference>
<dbReference type="PANTHER" id="PTHR11717">
    <property type="entry name" value="LOW MOLECULAR WEIGHT PROTEIN TYROSINE PHOSPHATASE"/>
    <property type="match status" value="1"/>
</dbReference>
<dbReference type="CDD" id="cd16344">
    <property type="entry name" value="LMWPAP"/>
    <property type="match status" value="1"/>
</dbReference>
<evidence type="ECO:0000313" key="2">
    <source>
        <dbReference type="EMBL" id="OPJ63416.1"/>
    </source>
</evidence>
<gene>
    <name evidence="2" type="primary">ywlE</name>
    <name evidence="2" type="ORF">CLORY_11980</name>
</gene>
<dbReference type="RefSeq" id="WP_079422619.1">
    <property type="nucleotide sequence ID" value="NZ_MZGV01000009.1"/>
</dbReference>
<proteinExistence type="predicted"/>
<keyword evidence="2" id="KW-0378">Hydrolase</keyword>
<protein>
    <submittedName>
        <fullName evidence="2">Low molecular weight protein-tyrosine-phosphatase YwlE</fullName>
        <ecNumber evidence="2">3.1.3.48</ecNumber>
    </submittedName>
</protein>
<keyword evidence="3" id="KW-1185">Reference proteome</keyword>
<dbReference type="STRING" id="1450648.CLORY_11980"/>
<dbReference type="OrthoDB" id="9784339at2"/>
<feature type="domain" description="Phosphotyrosine protein phosphatase I" evidence="1">
    <location>
        <begin position="1"/>
        <end position="143"/>
    </location>
</feature>
<name>A0A1V4IU05_9CLOT</name>
<dbReference type="AlphaFoldDB" id="A0A1V4IU05"/>
<organism evidence="2 3">
    <name type="scientific">Clostridium oryzae</name>
    <dbReference type="NCBI Taxonomy" id="1450648"/>
    <lineage>
        <taxon>Bacteria</taxon>
        <taxon>Bacillati</taxon>
        <taxon>Bacillota</taxon>
        <taxon>Clostridia</taxon>
        <taxon>Eubacteriales</taxon>
        <taxon>Clostridiaceae</taxon>
        <taxon>Clostridium</taxon>
    </lineage>
</organism>
<sequence length="145" mass="16408">MNILFVCTGNTCRSPMAEVIFNSINKNKNNKAFSAGASVVPGSSISLNSALTIKDKLNKDISNRKAQQLQLQHIINSDLLLTMTDNIKLYLQRLYPQHKDKIYTLNEYIGENGDILDPYGGDISIYEKTFDMLLNRIKKLIIKIK</sequence>
<dbReference type="EC" id="3.1.3.48" evidence="2"/>
<dbReference type="InterPro" id="IPR036196">
    <property type="entry name" value="Ptyr_pPase_sf"/>
</dbReference>
<dbReference type="Gene3D" id="3.40.50.2300">
    <property type="match status" value="1"/>
</dbReference>
<dbReference type="SUPFAM" id="SSF52788">
    <property type="entry name" value="Phosphotyrosine protein phosphatases I"/>
    <property type="match status" value="1"/>
</dbReference>